<dbReference type="AlphaFoldDB" id="A0A4S8PVF7"/>
<name>A0A4S8PVF7_9HYPH</name>
<protein>
    <submittedName>
        <fullName evidence="2">Uncharacterized protein</fullName>
    </submittedName>
</protein>
<gene>
    <name evidence="2" type="ORF">FAA86_15170</name>
</gene>
<comment type="caution">
    <text evidence="2">The sequence shown here is derived from an EMBL/GenBank/DDBJ whole genome shotgun (WGS) entry which is preliminary data.</text>
</comment>
<dbReference type="RefSeq" id="WP_136541920.1">
    <property type="nucleotide sequence ID" value="NZ_STGU01000008.1"/>
</dbReference>
<feature type="compositionally biased region" description="Basic and acidic residues" evidence="1">
    <location>
        <begin position="1"/>
        <end position="36"/>
    </location>
</feature>
<dbReference type="Proteomes" id="UP000307378">
    <property type="component" value="Unassembled WGS sequence"/>
</dbReference>
<reference evidence="2 3" key="1">
    <citation type="submission" date="2019-04" db="EMBL/GenBank/DDBJ databases">
        <title>genome sequence of strain W3.</title>
        <authorList>
            <person name="Gao J."/>
            <person name="Sun J."/>
        </authorList>
    </citation>
    <scope>NUCLEOTIDE SEQUENCE [LARGE SCALE GENOMIC DNA]</scope>
    <source>
        <strain evidence="2 3">W3</strain>
    </source>
</reference>
<evidence type="ECO:0000313" key="2">
    <source>
        <dbReference type="EMBL" id="THV34441.1"/>
    </source>
</evidence>
<evidence type="ECO:0000256" key="1">
    <source>
        <dbReference type="SAM" id="MobiDB-lite"/>
    </source>
</evidence>
<dbReference type="EMBL" id="STGU01000008">
    <property type="protein sequence ID" value="THV34441.1"/>
    <property type="molecule type" value="Genomic_DNA"/>
</dbReference>
<proteinExistence type="predicted"/>
<sequence>MSEKIENAGKPEPDEETTKAEDMPAAGPHDKEELQDPMKTPGTGSLPDVGSQGADVGPD</sequence>
<accession>A0A4S8PVF7</accession>
<organism evidence="2 3">
    <name type="scientific">Rhizobium rosettiformans W3</name>
    <dbReference type="NCBI Taxonomy" id="538378"/>
    <lineage>
        <taxon>Bacteria</taxon>
        <taxon>Pseudomonadati</taxon>
        <taxon>Pseudomonadota</taxon>
        <taxon>Alphaproteobacteria</taxon>
        <taxon>Hyphomicrobiales</taxon>
        <taxon>Rhizobiaceae</taxon>
        <taxon>Rhizobium/Agrobacterium group</taxon>
        <taxon>Rhizobium</taxon>
    </lineage>
</organism>
<feature type="region of interest" description="Disordered" evidence="1">
    <location>
        <begin position="1"/>
        <end position="59"/>
    </location>
</feature>
<evidence type="ECO:0000313" key="3">
    <source>
        <dbReference type="Proteomes" id="UP000307378"/>
    </source>
</evidence>